<dbReference type="PRINTS" id="PR00344">
    <property type="entry name" value="BCTRLSENSOR"/>
</dbReference>
<evidence type="ECO:0000256" key="6">
    <source>
        <dbReference type="PROSITE-ProRule" id="PRU00110"/>
    </source>
</evidence>
<feature type="compositionally biased region" description="Acidic residues" evidence="8">
    <location>
        <begin position="550"/>
        <end position="565"/>
    </location>
</feature>
<keyword evidence="4" id="KW-0808">Transferase</keyword>
<evidence type="ECO:0000256" key="7">
    <source>
        <dbReference type="SAM" id="Coils"/>
    </source>
</evidence>
<dbReference type="InterPro" id="IPR004358">
    <property type="entry name" value="Sig_transdc_His_kin-like_C"/>
</dbReference>
<keyword evidence="3 6" id="KW-0597">Phosphoprotein</keyword>
<evidence type="ECO:0000256" key="3">
    <source>
        <dbReference type="ARBA" id="ARBA00022553"/>
    </source>
</evidence>
<dbReference type="AlphaFoldDB" id="A0A975BWU5"/>
<feature type="coiled-coil region" evidence="7">
    <location>
        <begin position="3"/>
        <end position="30"/>
    </location>
</feature>
<dbReference type="InterPro" id="IPR003594">
    <property type="entry name" value="HATPase_dom"/>
</dbReference>
<dbReference type="SUPFAM" id="SSF50341">
    <property type="entry name" value="CheW-like"/>
    <property type="match status" value="1"/>
</dbReference>
<dbReference type="Pfam" id="PF02895">
    <property type="entry name" value="H-kinase_dim"/>
    <property type="match status" value="1"/>
</dbReference>
<dbReference type="PROSITE" id="PS50109">
    <property type="entry name" value="HIS_KIN"/>
    <property type="match status" value="1"/>
</dbReference>
<evidence type="ECO:0000259" key="11">
    <source>
        <dbReference type="PROSITE" id="PS50894"/>
    </source>
</evidence>
<dbReference type="SMART" id="SM00387">
    <property type="entry name" value="HATPase_c"/>
    <property type="match status" value="1"/>
</dbReference>
<dbReference type="PANTHER" id="PTHR43395:SF1">
    <property type="entry name" value="CHEMOTAXIS PROTEIN CHEA"/>
    <property type="match status" value="1"/>
</dbReference>
<dbReference type="InterPro" id="IPR008207">
    <property type="entry name" value="Sig_transdc_His_kin_Hpt_dom"/>
</dbReference>
<gene>
    <name evidence="12" type="ORF">dnm_087070</name>
</gene>
<dbReference type="Gene3D" id="1.10.287.560">
    <property type="entry name" value="Histidine kinase CheA-like, homodimeric domain"/>
    <property type="match status" value="1"/>
</dbReference>
<feature type="region of interest" description="Disordered" evidence="8">
    <location>
        <begin position="500"/>
        <end position="579"/>
    </location>
</feature>
<dbReference type="InterPro" id="IPR036890">
    <property type="entry name" value="HATPase_C_sf"/>
</dbReference>
<evidence type="ECO:0000256" key="2">
    <source>
        <dbReference type="ARBA" id="ARBA00012438"/>
    </source>
</evidence>
<keyword evidence="13" id="KW-1185">Reference proteome</keyword>
<proteinExistence type="predicted"/>
<dbReference type="InterPro" id="IPR005467">
    <property type="entry name" value="His_kinase_dom"/>
</dbReference>
<feature type="modified residue" description="Phosphohistidine" evidence="6">
    <location>
        <position position="45"/>
    </location>
</feature>
<name>A0A975BWU5_9BACT</name>
<dbReference type="InterPro" id="IPR037006">
    <property type="entry name" value="CheA-like_homodim_sf"/>
</dbReference>
<dbReference type="GO" id="GO:0005524">
    <property type="term" value="F:ATP binding"/>
    <property type="evidence" value="ECO:0007669"/>
    <property type="project" value="UniProtKB-KW"/>
</dbReference>
<feature type="region of interest" description="Disordered" evidence="8">
    <location>
        <begin position="424"/>
        <end position="486"/>
    </location>
</feature>
<dbReference type="SMART" id="SM00073">
    <property type="entry name" value="HPT"/>
    <property type="match status" value="1"/>
</dbReference>
<dbReference type="Gene3D" id="1.20.120.160">
    <property type="entry name" value="HPT domain"/>
    <property type="match status" value="1"/>
</dbReference>
<keyword evidence="5 12" id="KW-0418">Kinase</keyword>
<dbReference type="SMART" id="SM01231">
    <property type="entry name" value="H-kinase_dim"/>
    <property type="match status" value="1"/>
</dbReference>
<dbReference type="Pfam" id="PF01627">
    <property type="entry name" value="Hpt"/>
    <property type="match status" value="1"/>
</dbReference>
<dbReference type="InterPro" id="IPR036097">
    <property type="entry name" value="HisK_dim/P_sf"/>
</dbReference>
<organism evidence="12 13">
    <name type="scientific">Desulfonema magnum</name>
    <dbReference type="NCBI Taxonomy" id="45655"/>
    <lineage>
        <taxon>Bacteria</taxon>
        <taxon>Pseudomonadati</taxon>
        <taxon>Thermodesulfobacteriota</taxon>
        <taxon>Desulfobacteria</taxon>
        <taxon>Desulfobacterales</taxon>
        <taxon>Desulfococcaceae</taxon>
        <taxon>Desulfonema</taxon>
    </lineage>
</organism>
<dbReference type="EMBL" id="CP061800">
    <property type="protein sequence ID" value="QTA92620.1"/>
    <property type="molecule type" value="Genomic_DNA"/>
</dbReference>
<dbReference type="PROSITE" id="PS50851">
    <property type="entry name" value="CHEW"/>
    <property type="match status" value="1"/>
</dbReference>
<dbReference type="PANTHER" id="PTHR43395">
    <property type="entry name" value="SENSOR HISTIDINE KINASE CHEA"/>
    <property type="match status" value="1"/>
</dbReference>
<dbReference type="RefSeq" id="WP_207679911.1">
    <property type="nucleotide sequence ID" value="NZ_CP061800.1"/>
</dbReference>
<comment type="catalytic activity">
    <reaction evidence="1">
        <text>ATP + protein L-histidine = ADP + protein N-phospho-L-histidine.</text>
        <dbReference type="EC" id="2.7.13.3"/>
    </reaction>
</comment>
<evidence type="ECO:0000313" key="12">
    <source>
        <dbReference type="EMBL" id="QTA92620.1"/>
    </source>
</evidence>
<dbReference type="InterPro" id="IPR036061">
    <property type="entry name" value="CheW-like_dom_sf"/>
</dbReference>
<evidence type="ECO:0000256" key="5">
    <source>
        <dbReference type="ARBA" id="ARBA00022777"/>
    </source>
</evidence>
<dbReference type="SMART" id="SM00260">
    <property type="entry name" value="CheW"/>
    <property type="match status" value="1"/>
</dbReference>
<evidence type="ECO:0000256" key="8">
    <source>
        <dbReference type="SAM" id="MobiDB-lite"/>
    </source>
</evidence>
<keyword evidence="7" id="KW-0175">Coiled coil</keyword>
<dbReference type="CDD" id="cd16916">
    <property type="entry name" value="HATPase_CheA-like"/>
    <property type="match status" value="1"/>
</dbReference>
<feature type="domain" description="Histidine kinase" evidence="9">
    <location>
        <begin position="708"/>
        <end position="983"/>
    </location>
</feature>
<dbReference type="FunFam" id="3.30.565.10:FF:000016">
    <property type="entry name" value="Chemotaxis protein CheA, putative"/>
    <property type="match status" value="1"/>
</dbReference>
<evidence type="ECO:0000313" key="13">
    <source>
        <dbReference type="Proteomes" id="UP000663722"/>
    </source>
</evidence>
<dbReference type="SUPFAM" id="SSF47384">
    <property type="entry name" value="Homodimeric domain of signal transducing histidine kinase"/>
    <property type="match status" value="1"/>
</dbReference>
<dbReference type="KEGG" id="dmm:dnm_087070"/>
<evidence type="ECO:0000256" key="1">
    <source>
        <dbReference type="ARBA" id="ARBA00000085"/>
    </source>
</evidence>
<dbReference type="EC" id="2.7.13.3" evidence="2"/>
<evidence type="ECO:0000259" key="10">
    <source>
        <dbReference type="PROSITE" id="PS50851"/>
    </source>
</evidence>
<dbReference type="InterPro" id="IPR036641">
    <property type="entry name" value="HPT_dom_sf"/>
</dbReference>
<dbReference type="Pfam" id="PF02518">
    <property type="entry name" value="HATPase_c"/>
    <property type="match status" value="1"/>
</dbReference>
<dbReference type="CDD" id="cd00088">
    <property type="entry name" value="HPT"/>
    <property type="match status" value="1"/>
</dbReference>
<dbReference type="GO" id="GO:0006935">
    <property type="term" value="P:chemotaxis"/>
    <property type="evidence" value="ECO:0007669"/>
    <property type="project" value="UniProtKB-KW"/>
</dbReference>
<dbReference type="InterPro" id="IPR002545">
    <property type="entry name" value="CheW-lke_dom"/>
</dbReference>
<dbReference type="InterPro" id="IPR004105">
    <property type="entry name" value="CheA-like_dim"/>
</dbReference>
<evidence type="ECO:0000256" key="4">
    <source>
        <dbReference type="ARBA" id="ARBA00022679"/>
    </source>
</evidence>
<feature type="compositionally biased region" description="Low complexity" evidence="8">
    <location>
        <begin position="460"/>
        <end position="480"/>
    </location>
</feature>
<evidence type="ECO:0000259" key="9">
    <source>
        <dbReference type="PROSITE" id="PS50109"/>
    </source>
</evidence>
<dbReference type="GO" id="GO:0000155">
    <property type="term" value="F:phosphorelay sensor kinase activity"/>
    <property type="evidence" value="ECO:0007669"/>
    <property type="project" value="InterPro"/>
</dbReference>
<dbReference type="CDD" id="cd00731">
    <property type="entry name" value="CheA_reg"/>
    <property type="match status" value="1"/>
</dbReference>
<dbReference type="SUPFAM" id="SSF55874">
    <property type="entry name" value="ATPase domain of HSP90 chaperone/DNA topoisomerase II/histidine kinase"/>
    <property type="match status" value="1"/>
</dbReference>
<reference evidence="12" key="1">
    <citation type="journal article" date="2021" name="Microb. Physiol.">
        <title>Proteogenomic Insights into the Physiology of Marine, Sulfate-Reducing, Filamentous Desulfonema limicola and Desulfonema magnum.</title>
        <authorList>
            <person name="Schnaars V."/>
            <person name="Wohlbrand L."/>
            <person name="Scheve S."/>
            <person name="Hinrichs C."/>
            <person name="Reinhardt R."/>
            <person name="Rabus R."/>
        </authorList>
    </citation>
    <scope>NUCLEOTIDE SEQUENCE</scope>
    <source>
        <strain evidence="12">4be13</strain>
    </source>
</reference>
<accession>A0A975BWU5</accession>
<dbReference type="SUPFAM" id="SSF47226">
    <property type="entry name" value="Histidine-containing phosphotransfer domain, HPT domain"/>
    <property type="match status" value="1"/>
</dbReference>
<dbReference type="FunFam" id="2.30.30.40:FF:000048">
    <property type="entry name" value="Chemotaxis protein CheA, putative"/>
    <property type="match status" value="1"/>
</dbReference>
<protein>
    <recommendedName>
        <fullName evidence="2">histidine kinase</fullName>
        <ecNumber evidence="2">2.7.13.3</ecNumber>
    </recommendedName>
</protein>
<dbReference type="GO" id="GO:0005737">
    <property type="term" value="C:cytoplasm"/>
    <property type="evidence" value="ECO:0007669"/>
    <property type="project" value="InterPro"/>
</dbReference>
<feature type="domain" description="CheW-like" evidence="10">
    <location>
        <begin position="985"/>
        <end position="1119"/>
    </location>
</feature>
<dbReference type="Pfam" id="PF01584">
    <property type="entry name" value="CheW"/>
    <property type="match status" value="1"/>
</dbReference>
<dbReference type="InterPro" id="IPR051315">
    <property type="entry name" value="Bact_Chemotaxis_CheA"/>
</dbReference>
<dbReference type="Gene3D" id="3.30.565.10">
    <property type="entry name" value="Histidine kinase-like ATPase, C-terminal domain"/>
    <property type="match status" value="1"/>
</dbReference>
<feature type="compositionally biased region" description="Basic and acidic residues" evidence="8">
    <location>
        <begin position="437"/>
        <end position="451"/>
    </location>
</feature>
<dbReference type="Proteomes" id="UP000663722">
    <property type="component" value="Chromosome"/>
</dbReference>
<dbReference type="PROSITE" id="PS50894">
    <property type="entry name" value="HPT"/>
    <property type="match status" value="1"/>
</dbReference>
<sequence>MDLSLLQDFIAEAEELLEEMETNLLQLEEEPGNQEVLNDIFRSAHTIKGIAEYLGMEKIAGLSHKLENLLEILRHGGMSPDREIIDILIDSRDRIAMLSDDLERTQTEKTEIGDLIERIDQLSAKASDEEVKNQEYGQLVEKNGETEFSAATGVADEAVTPPKTPVDEQVCHDIDMEKASQYYDDLKVILYEMGRGDINDEKKTRVIDIIRQFIQISECTGRDDLTKNLENLRNQAMVLSFPDDANDMLADLHRFMRFLLPESYIEEPTSEAVSQENRIEPEETDAVSPDFWDGEAQTEIGDDETYEEEYDDELFDIFLQHMKDNLSLLNVQIGELGRSENKTEILDQSLIYINSLRSSANYMDYKKLVRIYDQWTEDIKVIQEKLSLGEEISFGYFTGPDIESGMMVYIDQIVRRFPKYDIGADLKPVSPETETVQEDKGLSDGDQKDEVLSSDLPALENTELSPPETSETEMSSPEAPGDTEEEILFPPGILDEIEKDDLSSADVSKAEDAADEGEESLFPPGILDEIEKDDLSSADVSKTKDSGQAETDDLTAAEALADEGEEHLFPTEIPDEIEKDDLSYADVPKMEAEEEPDDAPDYQGLFDELDDVFDSVAELAESPESDPELYQGDLEAKLSDSTAEIEIPKAETEVRVVPEAPREKISGSDPLLISEIIEKETGLAETVQTDGEARVRKTDFTAPPTEKVLKHSLRVDAGKIDSLMNQVGELVVSRAWFSQLYREMKELQRHLHENIGLDQREMKPVRSLTFKLSEATVALGRVANELQEGVMKVRMLPIAQLFNRYPRLVRDLVHNTNQKKKVRLEIVGEETELDKMVIEEISDPLIHIIRNAVDHGCETTEKRRKSGKPEECILKLESYHESNHVVIEISDDGRGIDLELIKQKALEKNFFSQDELDRMAPRELMSVIMKPGFSTTTQVSKTSGRGVGMDVVKKNVEKLNGTIEIDSKAGVGTRFRIKIPLTLAIIQALLVRVGSDIFTIPLAAVEETLRIFEHDISMIEGVEVIHLRDSTLSLLRLSEIFNIDPETQDAHKAFVVVVNTGMRRMGLVVDALIGQEETVIKPLVDYLQENSGFSGATILGDGRISLILDVYELINISISRQEKKKGDISALGGTDRHSVLLDAHEHGTIH</sequence>
<dbReference type="Gene3D" id="2.30.30.40">
    <property type="entry name" value="SH3 Domains"/>
    <property type="match status" value="1"/>
</dbReference>
<feature type="region of interest" description="Disordered" evidence="8">
    <location>
        <begin position="270"/>
        <end position="289"/>
    </location>
</feature>
<feature type="domain" description="HPt" evidence="11">
    <location>
        <begin position="1"/>
        <end position="102"/>
    </location>
</feature>